<organism evidence="1 2">
    <name type="scientific">Thalictrum thalictroides</name>
    <name type="common">Rue-anemone</name>
    <name type="synonym">Anemone thalictroides</name>
    <dbReference type="NCBI Taxonomy" id="46969"/>
    <lineage>
        <taxon>Eukaryota</taxon>
        <taxon>Viridiplantae</taxon>
        <taxon>Streptophyta</taxon>
        <taxon>Embryophyta</taxon>
        <taxon>Tracheophyta</taxon>
        <taxon>Spermatophyta</taxon>
        <taxon>Magnoliopsida</taxon>
        <taxon>Ranunculales</taxon>
        <taxon>Ranunculaceae</taxon>
        <taxon>Thalictroideae</taxon>
        <taxon>Thalictrum</taxon>
    </lineage>
</organism>
<evidence type="ECO:0000313" key="2">
    <source>
        <dbReference type="Proteomes" id="UP000554482"/>
    </source>
</evidence>
<dbReference type="AlphaFoldDB" id="A0A7J6V003"/>
<feature type="non-terminal residue" evidence="1">
    <location>
        <position position="1"/>
    </location>
</feature>
<feature type="non-terminal residue" evidence="1">
    <location>
        <position position="178"/>
    </location>
</feature>
<protein>
    <submittedName>
        <fullName evidence="1">Uncharacterized protein</fullName>
    </submittedName>
</protein>
<comment type="caution">
    <text evidence="1">The sequence shown here is derived from an EMBL/GenBank/DDBJ whole genome shotgun (WGS) entry which is preliminary data.</text>
</comment>
<proteinExistence type="predicted"/>
<dbReference type="OrthoDB" id="1741773at2759"/>
<gene>
    <name evidence="1" type="ORF">FRX31_032375</name>
</gene>
<sequence>QKFDVNFDDPSVREIVNKQMGEALRLHRCRMHQHYKSLGVDKKGSPPKDIADAPWAEICDWFESEEFKKLSEKNSTNIKEKVINHRGGAKSFAVYYEEDKAKKMERAAAREAAGEVDTPEDVDREEGRIEFYRRMHYNEEKGWISPLAEDNYVKMLELQDTPPVEGKKPMTEDEICVE</sequence>
<reference evidence="1 2" key="1">
    <citation type="submission" date="2020-06" db="EMBL/GenBank/DDBJ databases">
        <title>Transcriptomic and genomic resources for Thalictrum thalictroides and T. hernandezii: Facilitating candidate gene discovery in an emerging model plant lineage.</title>
        <authorList>
            <person name="Arias T."/>
            <person name="Riano-Pachon D.M."/>
            <person name="Di Stilio V.S."/>
        </authorList>
    </citation>
    <scope>NUCLEOTIDE SEQUENCE [LARGE SCALE GENOMIC DNA]</scope>
    <source>
        <strain evidence="2">cv. WT478/WT964</strain>
        <tissue evidence="1">Leaves</tissue>
    </source>
</reference>
<name>A0A7J6V003_THATH</name>
<keyword evidence="2" id="KW-1185">Reference proteome</keyword>
<accession>A0A7J6V003</accession>
<evidence type="ECO:0000313" key="1">
    <source>
        <dbReference type="EMBL" id="KAF5178038.1"/>
    </source>
</evidence>
<dbReference type="EMBL" id="JABWDY010040556">
    <property type="protein sequence ID" value="KAF5178038.1"/>
    <property type="molecule type" value="Genomic_DNA"/>
</dbReference>
<dbReference type="Proteomes" id="UP000554482">
    <property type="component" value="Unassembled WGS sequence"/>
</dbReference>